<dbReference type="GO" id="GO:0006412">
    <property type="term" value="P:translation"/>
    <property type="evidence" value="ECO:0007669"/>
    <property type="project" value="InterPro"/>
</dbReference>
<dbReference type="Pfam" id="PF05316">
    <property type="entry name" value="VAR1"/>
    <property type="match status" value="1"/>
</dbReference>
<evidence type="ECO:0000256" key="6">
    <source>
        <dbReference type="ARBA" id="ARBA00035157"/>
    </source>
</evidence>
<comment type="subcellular location">
    <subcellularLocation>
        <location evidence="1">Mitochondrion</location>
    </subcellularLocation>
</comment>
<evidence type="ECO:0000256" key="2">
    <source>
        <dbReference type="ARBA" id="ARBA00010761"/>
    </source>
</evidence>
<name>A0A3G9HJN4_9AGAR</name>
<reference evidence="8" key="1">
    <citation type="journal article" date="2018" name="Mitochondrial DNA Part B Resour">
        <title>The complete mitochondrial genome sequence of the edible mushroom Stropharia rugosoannulata (Strophariaceae, Basidiomycota).</title>
        <authorList>
            <person name="Suzuki T."/>
            <person name="Ono A."/>
            <person name="Choi J.-H."/>
            <person name="Wu J."/>
            <person name="Kawagishi H."/>
            <person name="Dohra H."/>
        </authorList>
    </citation>
    <scope>NUCLEOTIDE SEQUENCE</scope>
    <source>
        <strain evidence="8">NBRC31871</strain>
    </source>
</reference>
<feature type="region of interest" description="Disordered" evidence="7">
    <location>
        <begin position="23"/>
        <end position="55"/>
    </location>
</feature>
<dbReference type="GO" id="GO:0005739">
    <property type="term" value="C:mitochondrion"/>
    <property type="evidence" value="ECO:0007669"/>
    <property type="project" value="UniProtKB-SubCell"/>
</dbReference>
<evidence type="ECO:0000256" key="7">
    <source>
        <dbReference type="SAM" id="MobiDB-lite"/>
    </source>
</evidence>
<evidence type="ECO:0000313" key="8">
    <source>
        <dbReference type="EMBL" id="BBG67081.1"/>
    </source>
</evidence>
<evidence type="ECO:0000256" key="5">
    <source>
        <dbReference type="ARBA" id="ARBA00023274"/>
    </source>
</evidence>
<evidence type="ECO:0000256" key="1">
    <source>
        <dbReference type="ARBA" id="ARBA00004173"/>
    </source>
</evidence>
<dbReference type="InterPro" id="IPR007980">
    <property type="entry name" value="Ribosomal_uS3m_fun"/>
</dbReference>
<protein>
    <recommendedName>
        <fullName evidence="6">Small ribosomal subunit protein uS3m</fullName>
    </recommendedName>
</protein>
<proteinExistence type="inferred from homology"/>
<dbReference type="GO" id="GO:1990904">
    <property type="term" value="C:ribonucleoprotein complex"/>
    <property type="evidence" value="ECO:0007669"/>
    <property type="project" value="UniProtKB-KW"/>
</dbReference>
<evidence type="ECO:0000256" key="3">
    <source>
        <dbReference type="ARBA" id="ARBA00022980"/>
    </source>
</evidence>
<geneLocation type="mitochondrion" evidence="8"/>
<evidence type="ECO:0000256" key="4">
    <source>
        <dbReference type="ARBA" id="ARBA00023128"/>
    </source>
</evidence>
<feature type="compositionally biased region" description="Low complexity" evidence="7">
    <location>
        <begin position="36"/>
        <end position="48"/>
    </location>
</feature>
<dbReference type="AlphaFoldDB" id="A0A3G9HJN4"/>
<organism evidence="8">
    <name type="scientific">Stropharia rugosoannulata</name>
    <dbReference type="NCBI Taxonomy" id="68746"/>
    <lineage>
        <taxon>Eukaryota</taxon>
        <taxon>Fungi</taxon>
        <taxon>Dikarya</taxon>
        <taxon>Basidiomycota</taxon>
        <taxon>Agaricomycotina</taxon>
        <taxon>Agaricomycetes</taxon>
        <taxon>Agaricomycetidae</taxon>
        <taxon>Agaricales</taxon>
        <taxon>Agaricineae</taxon>
        <taxon>Strophariaceae</taxon>
        <taxon>Stropharia</taxon>
    </lineage>
</organism>
<sequence length="417" mass="47990">MHLDKSKKPSILSRFSKSNSIAEKEAITTPPLSGESNLPRPLNNNSRNFTGSKGGLNLLEENSTSLHGYIRNNDEIERINVSPKIGIKNGLLLNYQKFISYNFNKSSGHCFTKSKNVLTKWDSSRGGVKDTYDLLYYFFKSIYCLISKPVFLESSNKIIIQLFYYLSIPKKKVFKFFSIMYLNSFKNKWLKKKSQAFSIRKYNHNLKSKVSYGYAGGYSNNFNRAGKLFIKWRVRKAISRLRSKNTSIRTLLFNLRKYNLSKVFYRKFYLICKILSKKFNKSVELQLIRLHNPNHDSNILINLISLNIRNKRKNARNAINKIYAKNQIKIINDPSLNPINFIPSYLSGINIKIAGRLMREPIIPRITTKTFERGASSTGKVNYLDVATITKKNRKGAYTITIKSGQNFFSSPATPGK</sequence>
<keyword evidence="5" id="KW-0687">Ribonucleoprotein</keyword>
<keyword evidence="4 8" id="KW-0496">Mitochondrion</keyword>
<comment type="similarity">
    <text evidence="2">Belongs to the universal ribosomal protein uS3 family.</text>
</comment>
<dbReference type="EMBL" id="AP019006">
    <property type="protein sequence ID" value="BBG67081.1"/>
    <property type="molecule type" value="Genomic_DNA"/>
</dbReference>
<dbReference type="GO" id="GO:0003735">
    <property type="term" value="F:structural constituent of ribosome"/>
    <property type="evidence" value="ECO:0007669"/>
    <property type="project" value="InterPro"/>
</dbReference>
<gene>
    <name evidence="8" type="primary">rps3</name>
</gene>
<dbReference type="GO" id="GO:0005840">
    <property type="term" value="C:ribosome"/>
    <property type="evidence" value="ECO:0007669"/>
    <property type="project" value="UniProtKB-KW"/>
</dbReference>
<accession>A0A3G9HJN4</accession>
<keyword evidence="3 8" id="KW-0689">Ribosomal protein</keyword>